<feature type="compositionally biased region" description="Polar residues" evidence="2">
    <location>
        <begin position="488"/>
        <end position="518"/>
    </location>
</feature>
<feature type="coiled-coil region" evidence="1">
    <location>
        <begin position="915"/>
        <end position="980"/>
    </location>
</feature>
<evidence type="ECO:0000256" key="2">
    <source>
        <dbReference type="SAM" id="MobiDB-lite"/>
    </source>
</evidence>
<protein>
    <submittedName>
        <fullName evidence="3">Uncharacterized protein</fullName>
    </submittedName>
</protein>
<dbReference type="VEuPathDB" id="GiardiaDB:GLP15_617"/>
<feature type="region of interest" description="Disordered" evidence="2">
    <location>
        <begin position="547"/>
        <end position="696"/>
    </location>
</feature>
<feature type="compositionally biased region" description="Polar residues" evidence="2">
    <location>
        <begin position="558"/>
        <end position="573"/>
    </location>
</feature>
<feature type="compositionally biased region" description="Basic and acidic residues" evidence="2">
    <location>
        <begin position="644"/>
        <end position="659"/>
    </location>
</feature>
<comment type="caution">
    <text evidence="3">The sequence shown here is derived from an EMBL/GenBank/DDBJ whole genome shotgun (WGS) entry which is preliminary data.</text>
</comment>
<feature type="compositionally biased region" description="Basic and acidic residues" evidence="2">
    <location>
        <begin position="590"/>
        <end position="605"/>
    </location>
</feature>
<evidence type="ECO:0000256" key="1">
    <source>
        <dbReference type="SAM" id="Coils"/>
    </source>
</evidence>
<sequence length="990" mass="110397">MRLTLAIHKAFATQKARREEIDFVIRPNSEEKTTSVSLLVKQEVAAVCEVAAAYRNFGSSALVSDLANILRAVSAGNEFSIVAISTNNDRFGPLFPYTTNTLEPSMLGQIISMVRDELKQTKKAPVRYLITLSCLCLAQRGSVVDMLFPDNTELSLSRDEAGNVYYENLAEVACSSNDELAAILLAIQGEYTRVAEASRQSELGPVSPPRDQSTKETKVPALRLNIAVRQYKITKKDDSESDRETEALTLEATSSSSGLQLLSPGEKVIPHEKPAKGYFWKEISTGNMSFYYITLQDVLGIVSKTSRLSTYILPEMNKPNSSAFFEIGPEADSKLCLMAFDLMNDLLHRCSHAWRAAGVNIFRLNETQSHRSGSTDLISSRPRSRSRSSRSYFTIEDLDNYDDTTPQINVRRIEKQAEAEKRCSEFRTQISKQAQGCQEQTMTKAPATSLQKGSVSRHSDSEESADAFQLTSASKPTILNKKQRRTSSRTGKATLQSRGSITGARLSSITATSTPMQGSTVHRLNAGIPDTAANLSKFTHMLHLTSKLAEEEDKTQSKKGSGSTYKRTSQIPEQQKRSGSRRTMSPTIVRPREQSAADARIERAHMTAKQSQSPHTGSVKTVSSMLEKTELLNLSRGSSVGSRSESRGKVRPMSHEHTSPHSSKGAQMASPTRRAGKTGDRRASTQSPTHNRSEIDILSQYRSMRISADENGQFDTFSKMQLEIKRLARELEETRIAKVVTESGRNNLVAENTRLREEIASLVENQKYKAHTIKRLEKQLMEAKTKPTNVSNLVPQGIVQTSVSSLGGKKQQSYDDLLLEIESLQSLNAELQAELTIHRNQLHENPTYPSEDIKELPPSTATHELQMLLQNYMTENKNLRLEIVALQEMLDVQRLLARISPRAINENDSSIKQQLDEVIAINKQYEVQISELERAVAAADERLNLYEARQSREALLVETITQLRSQIHHMTKKLLAYEQQVDNGASPRDK</sequence>
<evidence type="ECO:0000313" key="3">
    <source>
        <dbReference type="EMBL" id="EFO62355.1"/>
    </source>
</evidence>
<evidence type="ECO:0000313" key="4">
    <source>
        <dbReference type="Proteomes" id="UP000008974"/>
    </source>
</evidence>
<dbReference type="EMBL" id="ACVC01000185">
    <property type="protein sequence ID" value="EFO62355.1"/>
    <property type="molecule type" value="Genomic_DNA"/>
</dbReference>
<dbReference type="Proteomes" id="UP000008974">
    <property type="component" value="Unassembled WGS sequence"/>
</dbReference>
<gene>
    <name evidence="3" type="ORF">GLP15_617</name>
</gene>
<feature type="coiled-coil region" evidence="1">
    <location>
        <begin position="814"/>
        <end position="841"/>
    </location>
</feature>
<organism evidence="3 4">
    <name type="scientific">Giardia intestinalis (strain P15)</name>
    <name type="common">Giardia lamblia</name>
    <dbReference type="NCBI Taxonomy" id="658858"/>
    <lineage>
        <taxon>Eukaryota</taxon>
        <taxon>Metamonada</taxon>
        <taxon>Diplomonadida</taxon>
        <taxon>Hexamitidae</taxon>
        <taxon>Giardiinae</taxon>
        <taxon>Giardia</taxon>
    </lineage>
</organism>
<accession>E1F584</accession>
<feature type="region of interest" description="Disordered" evidence="2">
    <location>
        <begin position="433"/>
        <end position="518"/>
    </location>
</feature>
<feature type="region of interest" description="Disordered" evidence="2">
    <location>
        <begin position="371"/>
        <end position="391"/>
    </location>
</feature>
<reference evidence="3 4" key="1">
    <citation type="journal article" date="2010" name="BMC Genomics">
        <title>Genome analysis and comparative genomics of a Giardia intestinalis assemblage E isolate.</title>
        <authorList>
            <person name="Jerlstrom-Hultqvist J."/>
            <person name="Franzen O."/>
            <person name="Ankarklev J."/>
            <person name="Xu F."/>
            <person name="Nohynkova E."/>
            <person name="Andersson J.O."/>
            <person name="Svard S.G."/>
            <person name="Andersson B."/>
        </authorList>
    </citation>
    <scope>NUCLEOTIDE SEQUENCE [LARGE SCALE GENOMIC DNA]</scope>
    <source>
        <strain evidence="3 4">P15</strain>
    </source>
</reference>
<dbReference type="OrthoDB" id="10255206at2759"/>
<dbReference type="AlphaFoldDB" id="E1F584"/>
<keyword evidence="1" id="KW-0175">Coiled coil</keyword>
<proteinExistence type="predicted"/>
<dbReference type="OMA" id="RCSHAWR"/>
<feature type="compositionally biased region" description="Polar residues" evidence="2">
    <location>
        <begin position="433"/>
        <end position="456"/>
    </location>
</feature>
<feature type="compositionally biased region" description="Polar residues" evidence="2">
    <location>
        <begin position="608"/>
        <end position="626"/>
    </location>
</feature>
<name>E1F584_GIAIA</name>
<feature type="coiled-coil region" evidence="1">
    <location>
        <begin position="717"/>
        <end position="765"/>
    </location>
</feature>